<dbReference type="Proteomes" id="UP000432350">
    <property type="component" value="Unassembled WGS sequence"/>
</dbReference>
<organism evidence="1 3">
    <name type="scientific">Sphingobacterium multivorum</name>
    <dbReference type="NCBI Taxonomy" id="28454"/>
    <lineage>
        <taxon>Bacteria</taxon>
        <taxon>Pseudomonadati</taxon>
        <taxon>Bacteroidota</taxon>
        <taxon>Sphingobacteriia</taxon>
        <taxon>Sphingobacteriales</taxon>
        <taxon>Sphingobacteriaceae</taxon>
        <taxon>Sphingobacterium</taxon>
    </lineage>
</organism>
<evidence type="ECO:0008006" key="5">
    <source>
        <dbReference type="Google" id="ProtNLM"/>
    </source>
</evidence>
<accession>A0A2X2IXW2</accession>
<protein>
    <recommendedName>
        <fullName evidence="5">Carbamoyl phosphate synthase-like protein</fullName>
    </recommendedName>
</protein>
<evidence type="ECO:0000313" key="2">
    <source>
        <dbReference type="EMBL" id="VXC86736.1"/>
    </source>
</evidence>
<dbReference type="Proteomes" id="UP000251241">
    <property type="component" value="Unassembled WGS sequence"/>
</dbReference>
<gene>
    <name evidence="1" type="ORF">NCTC11343_00653</name>
    <name evidence="2" type="ORF">SPHINGO8BC_50552</name>
</gene>
<reference evidence="1 3" key="1">
    <citation type="submission" date="2018-06" db="EMBL/GenBank/DDBJ databases">
        <authorList>
            <consortium name="Pathogen Informatics"/>
            <person name="Doyle S."/>
        </authorList>
    </citation>
    <scope>NUCLEOTIDE SEQUENCE [LARGE SCALE GENOMIC DNA]</scope>
    <source>
        <strain evidence="1 3">NCTC11343</strain>
    </source>
</reference>
<dbReference type="AlphaFoldDB" id="A0A2X2IXW2"/>
<name>A0A2X2IXW2_SPHMU</name>
<accession>A0A654C1W6</accession>
<sequence length="159" mass="17680">MKKILITFGTRPLAMRIAKRLGTDFEILYASSEDIPELLLASGKYAKIPKGLLPTFAHEILKLSLDQEVDYVLPLGGFELEPLSTAKVLFEEYQISVLVPDKQQLETIPVMENPPAELPYKLLSKGNNLLDSTRFDRPLDGLFVTSDSGEDLALICVSK</sequence>
<dbReference type="EMBL" id="UAUU01000002">
    <property type="protein sequence ID" value="SPZ84123.1"/>
    <property type="molecule type" value="Genomic_DNA"/>
</dbReference>
<dbReference type="RefSeq" id="WP_070560653.1">
    <property type="nucleotide sequence ID" value="NZ_CP068086.1"/>
</dbReference>
<dbReference type="Gene3D" id="3.40.50.20">
    <property type="match status" value="1"/>
</dbReference>
<evidence type="ECO:0000313" key="1">
    <source>
        <dbReference type="EMBL" id="SPZ84123.1"/>
    </source>
</evidence>
<evidence type="ECO:0000313" key="4">
    <source>
        <dbReference type="Proteomes" id="UP000432350"/>
    </source>
</evidence>
<dbReference type="GeneID" id="97178909"/>
<reference evidence="2 4" key="2">
    <citation type="submission" date="2019-10" db="EMBL/GenBank/DDBJ databases">
        <authorList>
            <person name="Karimi E."/>
        </authorList>
    </citation>
    <scope>NUCLEOTIDE SEQUENCE [LARGE SCALE GENOMIC DNA]</scope>
    <source>
        <strain evidence="2">Sphingobacterium sp. 8BC</strain>
    </source>
</reference>
<proteinExistence type="predicted"/>
<evidence type="ECO:0000313" key="3">
    <source>
        <dbReference type="Proteomes" id="UP000251241"/>
    </source>
</evidence>
<dbReference type="EMBL" id="CABWMV010000024">
    <property type="protein sequence ID" value="VXC86736.1"/>
    <property type="molecule type" value="Genomic_DNA"/>
</dbReference>